<comment type="caution">
    <text evidence="2">The sequence shown here is derived from an EMBL/GenBank/DDBJ whole genome shotgun (WGS) entry which is preliminary data.</text>
</comment>
<dbReference type="EMBL" id="JAQOSK010000001">
    <property type="protein sequence ID" value="MDC2953152.1"/>
    <property type="molecule type" value="Genomic_DNA"/>
</dbReference>
<keyword evidence="1" id="KW-1133">Transmembrane helix</keyword>
<accession>A0ABT5FKW9</accession>
<feature type="transmembrane region" description="Helical" evidence="1">
    <location>
        <begin position="34"/>
        <end position="53"/>
    </location>
</feature>
<protein>
    <submittedName>
        <fullName evidence="2">YrdB family protein</fullName>
    </submittedName>
</protein>
<organism evidence="2 3">
    <name type="scientific">Streptomyces gilvifuscus</name>
    <dbReference type="NCBI Taxonomy" id="1550617"/>
    <lineage>
        <taxon>Bacteria</taxon>
        <taxon>Bacillati</taxon>
        <taxon>Actinomycetota</taxon>
        <taxon>Actinomycetes</taxon>
        <taxon>Kitasatosporales</taxon>
        <taxon>Streptomycetaceae</taxon>
        <taxon>Streptomyces</taxon>
    </lineage>
</organism>
<gene>
    <name evidence="2" type="ORF">PO587_01645</name>
</gene>
<dbReference type="Pfam" id="PF10823">
    <property type="entry name" value="DUF2568"/>
    <property type="match status" value="1"/>
</dbReference>
<dbReference type="RefSeq" id="WP_272173813.1">
    <property type="nucleotide sequence ID" value="NZ_JAQOSK010000001.1"/>
</dbReference>
<keyword evidence="1" id="KW-0812">Transmembrane</keyword>
<reference evidence="2 3" key="1">
    <citation type="journal article" date="2015" name="Int. J. Syst. Evol. Microbiol.">
        <title>Streptomyces gilvifuscus sp. nov., an actinomycete that produces antibacterial compounds isolated from soil.</title>
        <authorList>
            <person name="Nguyen T.M."/>
            <person name="Kim J."/>
        </authorList>
    </citation>
    <scope>NUCLEOTIDE SEQUENCE [LARGE SCALE GENOMIC DNA]</scope>
    <source>
        <strain evidence="2 3">T113</strain>
    </source>
</reference>
<feature type="transmembrane region" description="Helical" evidence="1">
    <location>
        <begin position="7"/>
        <end position="28"/>
    </location>
</feature>
<proteinExistence type="predicted"/>
<evidence type="ECO:0000256" key="1">
    <source>
        <dbReference type="SAM" id="Phobius"/>
    </source>
</evidence>
<feature type="transmembrane region" description="Helical" evidence="1">
    <location>
        <begin position="65"/>
        <end position="84"/>
    </location>
</feature>
<dbReference type="InterPro" id="IPR021214">
    <property type="entry name" value="DUF2568"/>
</dbReference>
<name>A0ABT5FKW9_9ACTN</name>
<keyword evidence="3" id="KW-1185">Reference proteome</keyword>
<evidence type="ECO:0000313" key="2">
    <source>
        <dbReference type="EMBL" id="MDC2953152.1"/>
    </source>
</evidence>
<keyword evidence="1" id="KW-0472">Membrane</keyword>
<evidence type="ECO:0000313" key="3">
    <source>
        <dbReference type="Proteomes" id="UP001221328"/>
    </source>
</evidence>
<sequence>MKTAKAVNLGVIFLLELGVLAGVWYCAWKSGSDWGPLLGLAGAVGLGWLWGLFGSPRARFKVRGAARVAFETLWFGAGAVLWYLAGAHVWAIAFAALCVVSKTLAHIWRQ</sequence>
<dbReference type="Proteomes" id="UP001221328">
    <property type="component" value="Unassembled WGS sequence"/>
</dbReference>